<sequence>MEELVQTLDLVDAISGVEFGYGVHLDARLAGNGERVALVLPGAERVQENSAFVDSLAKDYSVVMPSHPGFGLSPRPDWCSSVADLADIYLDWLDRAALRDVTLVGLQFGGWVALEIAVRKPTRISRLVLVDSLGVKLGGPLVRDVVDIFATPRAEVERRTYADPTFGLGDLGLAPEEDVLEMARNDEAMATYGWEPYMHNPRLAHSIGRIVVPTTVIWGAQDGIVTPEYGRGIAARIPGARFEQIDLAGHRAQVERPSEVAQLISSSAA</sequence>
<accession>A0AAW4XQN7</accession>
<dbReference type="Gene3D" id="3.40.50.1820">
    <property type="entry name" value="alpha/beta hydrolase"/>
    <property type="match status" value="1"/>
</dbReference>
<dbReference type="SUPFAM" id="SSF53474">
    <property type="entry name" value="alpha/beta-Hydrolases"/>
    <property type="match status" value="1"/>
</dbReference>
<dbReference type="InterPro" id="IPR029058">
    <property type="entry name" value="AB_hydrolase_fold"/>
</dbReference>
<reference evidence="2" key="1">
    <citation type="submission" date="2021-11" db="EMBL/GenBank/DDBJ databases">
        <title>Development of a sustainable strategy for remediation of hydrocarbon-contaminated territories based on the waste exchange concept.</title>
        <authorList>
            <person name="Elkin A."/>
        </authorList>
    </citation>
    <scope>NUCLEOTIDE SEQUENCE</scope>
    <source>
        <strain evidence="2">IEGM 757</strain>
    </source>
</reference>
<dbReference type="Proteomes" id="UP001198630">
    <property type="component" value="Unassembled WGS sequence"/>
</dbReference>
<evidence type="ECO:0000259" key="1">
    <source>
        <dbReference type="Pfam" id="PF00561"/>
    </source>
</evidence>
<comment type="caution">
    <text evidence="2">The sequence shown here is derived from an EMBL/GenBank/DDBJ whole genome shotgun (WGS) entry which is preliminary data.</text>
</comment>
<dbReference type="Pfam" id="PF00561">
    <property type="entry name" value="Abhydrolase_1"/>
    <property type="match status" value="1"/>
</dbReference>
<dbReference type="AlphaFoldDB" id="A0AAW4XQN7"/>
<dbReference type="GO" id="GO:0016787">
    <property type="term" value="F:hydrolase activity"/>
    <property type="evidence" value="ECO:0007669"/>
    <property type="project" value="UniProtKB-KW"/>
</dbReference>
<evidence type="ECO:0000313" key="2">
    <source>
        <dbReference type="EMBL" id="MCD2114910.1"/>
    </source>
</evidence>
<keyword evidence="2" id="KW-0378">Hydrolase</keyword>
<name>A0AAW4XQN7_RHORH</name>
<dbReference type="PANTHER" id="PTHR43689">
    <property type="entry name" value="HYDROLASE"/>
    <property type="match status" value="1"/>
</dbReference>
<dbReference type="PANTHER" id="PTHR43689:SF8">
    <property type="entry name" value="ALPHA_BETA-HYDROLASES SUPERFAMILY PROTEIN"/>
    <property type="match status" value="1"/>
</dbReference>
<dbReference type="InterPro" id="IPR000073">
    <property type="entry name" value="AB_hydrolase_1"/>
</dbReference>
<protein>
    <submittedName>
        <fullName evidence="2">Alpha/beta hydrolase</fullName>
    </submittedName>
</protein>
<organism evidence="2 3">
    <name type="scientific">Rhodococcus rhodochrous</name>
    <dbReference type="NCBI Taxonomy" id="1829"/>
    <lineage>
        <taxon>Bacteria</taxon>
        <taxon>Bacillati</taxon>
        <taxon>Actinomycetota</taxon>
        <taxon>Actinomycetes</taxon>
        <taxon>Mycobacteriales</taxon>
        <taxon>Nocardiaceae</taxon>
        <taxon>Rhodococcus</taxon>
    </lineage>
</organism>
<evidence type="ECO:0000313" key="3">
    <source>
        <dbReference type="Proteomes" id="UP001198630"/>
    </source>
</evidence>
<dbReference type="PRINTS" id="PR00111">
    <property type="entry name" value="ABHYDROLASE"/>
</dbReference>
<dbReference type="EMBL" id="JAJNCO010000034">
    <property type="protein sequence ID" value="MCD2114910.1"/>
    <property type="molecule type" value="Genomic_DNA"/>
</dbReference>
<dbReference type="RefSeq" id="WP_230792850.1">
    <property type="nucleotide sequence ID" value="NZ_JAJNCO010000034.1"/>
</dbReference>
<proteinExistence type="predicted"/>
<gene>
    <name evidence="2" type="ORF">LQ384_27870</name>
</gene>
<feature type="domain" description="AB hydrolase-1" evidence="1">
    <location>
        <begin position="49"/>
        <end position="257"/>
    </location>
</feature>